<evidence type="ECO:0000313" key="2">
    <source>
        <dbReference type="Proteomes" id="UP000240542"/>
    </source>
</evidence>
<sequence>MGEPPVSPRHPFPAFAKEFGPRGWNVFCTTDADGALVVHGVYCASLPMLCPEGRGLIVHVRTKPEAFGDLMRKHASALESHTTACGVCADVRGGAIRRALASLG</sequence>
<protein>
    <submittedName>
        <fullName evidence="1">Uncharacterized protein</fullName>
    </submittedName>
</protein>
<dbReference type="Proteomes" id="UP000240542">
    <property type="component" value="Unassembled WGS sequence"/>
</dbReference>
<proteinExistence type="predicted"/>
<name>A0A2P8DIJ7_9ACTN</name>
<gene>
    <name evidence="1" type="ORF">CLV63_10953</name>
</gene>
<reference evidence="1 2" key="1">
    <citation type="submission" date="2018-03" db="EMBL/GenBank/DDBJ databases">
        <title>Genomic Encyclopedia of Archaeal and Bacterial Type Strains, Phase II (KMG-II): from individual species to whole genera.</title>
        <authorList>
            <person name="Goeker M."/>
        </authorList>
    </citation>
    <scope>NUCLEOTIDE SEQUENCE [LARGE SCALE GENOMIC DNA]</scope>
    <source>
        <strain evidence="1 2">DSM 45312</strain>
    </source>
</reference>
<evidence type="ECO:0000313" key="1">
    <source>
        <dbReference type="EMBL" id="PSK97050.1"/>
    </source>
</evidence>
<dbReference type="EMBL" id="PYGA01000009">
    <property type="protein sequence ID" value="PSK97050.1"/>
    <property type="molecule type" value="Genomic_DNA"/>
</dbReference>
<organism evidence="1 2">
    <name type="scientific">Murinocardiopsis flavida</name>
    <dbReference type="NCBI Taxonomy" id="645275"/>
    <lineage>
        <taxon>Bacteria</taxon>
        <taxon>Bacillati</taxon>
        <taxon>Actinomycetota</taxon>
        <taxon>Actinomycetes</taxon>
        <taxon>Streptosporangiales</taxon>
        <taxon>Nocardiopsidaceae</taxon>
        <taxon>Murinocardiopsis</taxon>
    </lineage>
</organism>
<comment type="caution">
    <text evidence="1">The sequence shown here is derived from an EMBL/GenBank/DDBJ whole genome shotgun (WGS) entry which is preliminary data.</text>
</comment>
<dbReference type="AlphaFoldDB" id="A0A2P8DIJ7"/>
<keyword evidence="2" id="KW-1185">Reference proteome</keyword>
<accession>A0A2P8DIJ7</accession>